<dbReference type="AlphaFoldDB" id="A0A0D8MXP8"/>
<dbReference type="GeneID" id="99742615"/>
<dbReference type="Proteomes" id="UP000240410">
    <property type="component" value="Unassembled WGS sequence"/>
</dbReference>
<gene>
    <name evidence="1" type="ORF">CTM89_06460</name>
</gene>
<dbReference type="RefSeq" id="WP_008989655.1">
    <property type="nucleotide sequence ID" value="NZ_JADQAT010000051.1"/>
</dbReference>
<evidence type="ECO:0000313" key="2">
    <source>
        <dbReference type="Proteomes" id="UP000240410"/>
    </source>
</evidence>
<comment type="caution">
    <text evidence="1">The sequence shown here is derived from an EMBL/GenBank/DDBJ whole genome shotgun (WGS) entry which is preliminary data.</text>
</comment>
<dbReference type="OrthoDB" id="6215512at2"/>
<organism evidence="1 2">
    <name type="scientific">Photobacterium leiognathi</name>
    <dbReference type="NCBI Taxonomy" id="553611"/>
    <lineage>
        <taxon>Bacteria</taxon>
        <taxon>Pseudomonadati</taxon>
        <taxon>Pseudomonadota</taxon>
        <taxon>Gammaproteobacteria</taxon>
        <taxon>Vibrionales</taxon>
        <taxon>Vibrionaceae</taxon>
        <taxon>Photobacterium</taxon>
    </lineage>
</organism>
<evidence type="ECO:0000313" key="1">
    <source>
        <dbReference type="EMBL" id="PSV91900.1"/>
    </source>
</evidence>
<protein>
    <submittedName>
        <fullName evidence="1">Uncharacterized protein</fullName>
    </submittedName>
</protein>
<proteinExistence type="predicted"/>
<name>A0A0D8MXP8_PHOLE</name>
<sequence>MKIEQNVIETLEELENFIISIENGGLGLKDVEGIGLAKNNADGRPFIAVFDRNQQLLYGRWLSQEVYDNGKDIVRNGVKRH</sequence>
<dbReference type="EMBL" id="PYOJ01000005">
    <property type="protein sequence ID" value="PSV91900.1"/>
    <property type="molecule type" value="Genomic_DNA"/>
</dbReference>
<accession>A0A0D8MXP8</accession>
<reference evidence="1 2" key="1">
    <citation type="submission" date="2018-03" db="EMBL/GenBank/DDBJ databases">
        <title>Whole genome sequencing of Histamine producing bacteria.</title>
        <authorList>
            <person name="Butler K."/>
        </authorList>
    </citation>
    <scope>NUCLEOTIDE SEQUENCE [LARGE SCALE GENOMIC DNA]</scope>
    <source>
        <strain evidence="1 2">ATCC 33979</strain>
    </source>
</reference>